<dbReference type="RefSeq" id="WP_194042755.1">
    <property type="nucleotide sequence ID" value="NZ_CP063373.1"/>
</dbReference>
<reference evidence="1 2" key="1">
    <citation type="submission" date="2020-10" db="EMBL/GenBank/DDBJ databases">
        <title>Streptomyces ferrugineus complate genome analysis.</title>
        <authorList>
            <person name="Anwar N."/>
        </authorList>
    </citation>
    <scope>NUCLEOTIDE SEQUENCE [LARGE SCALE GENOMIC DNA]</scope>
    <source>
        <strain evidence="1 2">CCTCC AA2014009</strain>
    </source>
</reference>
<dbReference type="EMBL" id="CP063373">
    <property type="protein sequence ID" value="QOV36611.1"/>
    <property type="molecule type" value="Genomic_DNA"/>
</dbReference>
<protein>
    <submittedName>
        <fullName evidence="1">Uncharacterized protein</fullName>
    </submittedName>
</protein>
<evidence type="ECO:0000313" key="2">
    <source>
        <dbReference type="Proteomes" id="UP000594205"/>
    </source>
</evidence>
<dbReference type="Proteomes" id="UP000594205">
    <property type="component" value="Chromosome"/>
</dbReference>
<keyword evidence="2" id="KW-1185">Reference proteome</keyword>
<organism evidence="1 2">
    <name type="scientific">Streptomyces ferrugineus</name>
    <dbReference type="NCBI Taxonomy" id="1413221"/>
    <lineage>
        <taxon>Bacteria</taxon>
        <taxon>Bacillati</taxon>
        <taxon>Actinomycetota</taxon>
        <taxon>Actinomycetes</taxon>
        <taxon>Kitasatosporales</taxon>
        <taxon>Streptomycetaceae</taxon>
        <taxon>Streptomyces</taxon>
    </lineage>
</organism>
<dbReference type="KEGG" id="sfeu:IM697_42675"/>
<gene>
    <name evidence="1" type="ORF">IM697_42675</name>
</gene>
<proteinExistence type="predicted"/>
<name>A0A7M2SN00_9ACTN</name>
<evidence type="ECO:0000313" key="1">
    <source>
        <dbReference type="EMBL" id="QOV36611.1"/>
    </source>
</evidence>
<accession>A0A7M2SN00</accession>
<dbReference type="AlphaFoldDB" id="A0A7M2SN00"/>
<sequence>MGGVRHEGLVQLTLPLAVPQQSAEYPELLRLRPARGAEVGAELDEVAPRVCPSRAITVRQEQESDA</sequence>